<gene>
    <name evidence="1" type="ORF">MgSA37_03555</name>
</gene>
<dbReference type="Pfam" id="PF00534">
    <property type="entry name" value="Glycos_transf_1"/>
    <property type="match status" value="1"/>
</dbReference>
<dbReference type="EC" id="2.4.1.11" evidence="1"/>
<dbReference type="InterPro" id="IPR001296">
    <property type="entry name" value="Glyco_trans_1"/>
</dbReference>
<keyword evidence="1" id="KW-0808">Transferase</keyword>
<evidence type="ECO:0000313" key="1">
    <source>
        <dbReference type="EMBL" id="BAU55371.1"/>
    </source>
</evidence>
<dbReference type="GO" id="GO:0004373">
    <property type="term" value="F:alpha-1,4-glucan glucosyltransferase (UDP-glucose donor) activity"/>
    <property type="evidence" value="ECO:0007669"/>
    <property type="project" value="UniProtKB-EC"/>
</dbReference>
<dbReference type="OrthoDB" id="9790710at2"/>
<dbReference type="AlphaFoldDB" id="A0A0X8X484"/>
<accession>A0A0X8X484</accession>
<dbReference type="RefSeq" id="WP_096353659.1">
    <property type="nucleotide sequence ID" value="NZ_AP017313.1"/>
</dbReference>
<organism evidence="1 2">
    <name type="scientific">Mucilaginibacter gotjawali</name>
    <dbReference type="NCBI Taxonomy" id="1550579"/>
    <lineage>
        <taxon>Bacteria</taxon>
        <taxon>Pseudomonadati</taxon>
        <taxon>Bacteroidota</taxon>
        <taxon>Sphingobacteriia</taxon>
        <taxon>Sphingobacteriales</taxon>
        <taxon>Sphingobacteriaceae</taxon>
        <taxon>Mucilaginibacter</taxon>
    </lineage>
</organism>
<evidence type="ECO:0000313" key="2">
    <source>
        <dbReference type="Proteomes" id="UP000218263"/>
    </source>
</evidence>
<keyword evidence="1" id="KW-0328">Glycosyltransferase</keyword>
<name>A0A0X8X484_9SPHI</name>
<dbReference type="EMBL" id="AP017313">
    <property type="protein sequence ID" value="BAU55371.1"/>
    <property type="molecule type" value="Genomic_DNA"/>
</dbReference>
<reference evidence="1 2" key="1">
    <citation type="submission" date="2015-12" db="EMBL/GenBank/DDBJ databases">
        <title>Genome sequence of Mucilaginibacter gotjawali.</title>
        <authorList>
            <person name="Lee J.S."/>
            <person name="Lee K.C."/>
            <person name="Kim K.K."/>
            <person name="Lee B.W."/>
        </authorList>
    </citation>
    <scope>NUCLEOTIDE SEQUENCE [LARGE SCALE GENOMIC DNA]</scope>
    <source>
        <strain evidence="1 2">SA3-7</strain>
    </source>
</reference>
<keyword evidence="2" id="KW-1185">Reference proteome</keyword>
<dbReference type="KEGG" id="mgot:MgSA37_03555"/>
<protein>
    <submittedName>
        <fullName evidence="1">Glycogen synthase</fullName>
        <ecNumber evidence="1">2.4.1.11</ecNumber>
    </submittedName>
</protein>
<dbReference type="PANTHER" id="PTHR45947:SF3">
    <property type="entry name" value="SULFOQUINOVOSYL TRANSFERASE SQD2"/>
    <property type="match status" value="1"/>
</dbReference>
<dbReference type="PANTHER" id="PTHR45947">
    <property type="entry name" value="SULFOQUINOVOSYL TRANSFERASE SQD2"/>
    <property type="match status" value="1"/>
</dbReference>
<dbReference type="SUPFAM" id="SSF53756">
    <property type="entry name" value="UDP-Glycosyltransferase/glycogen phosphorylase"/>
    <property type="match status" value="1"/>
</dbReference>
<dbReference type="InterPro" id="IPR050194">
    <property type="entry name" value="Glycosyltransferase_grp1"/>
</dbReference>
<proteinExistence type="predicted"/>
<dbReference type="Proteomes" id="UP000218263">
    <property type="component" value="Chromosome"/>
</dbReference>
<dbReference type="Gene3D" id="3.40.50.2000">
    <property type="entry name" value="Glycogen Phosphorylase B"/>
    <property type="match status" value="2"/>
</dbReference>
<sequence>MRVLRVIASMDPKYGGPCQGLRSSIPESAKLGMENEVVCLNDPSAGFLDKDDFIIHALGEGKGPWNYNPDLLPWLLSNILKYDVVIVHGLWQYYSYAVKLAFSKLKSNEKTSSGKFQPLPALYVMPHGMLDPYFQKAKGRRLKAIRNWIYWKLVEGRLINSAKAVLFTCEEELRLARESFRPYKPAKEINIGYGIVSPPEFNVNMDKAFANVCNLVEPSPYMLFLSRINEKKGIDLLILAYLRIEKESNIPIAKLVIAGPGLETDYGKKMRVLASESKNIIFLGMITGDAKWGAFYGCEAFVLPSHQENFGIAVVEALACGKPVLISNKINIWQEIIDCKAGLISTDNLTSITEMLSAWVLMSNENKKQMEKNALKCFEINFEIEQSVKRMAEAIFEQ</sequence>